<gene>
    <name evidence="1" type="ORF">SAMN05660976_04332</name>
</gene>
<evidence type="ECO:0000313" key="1">
    <source>
        <dbReference type="EMBL" id="SEM15769.1"/>
    </source>
</evidence>
<sequence>MVQTTRGSGASSLEYSIKWEFPIEIRPARRLPPATLLSAAIAPVSFDFD</sequence>
<proteinExistence type="predicted"/>
<protein>
    <submittedName>
        <fullName evidence="1">Uncharacterized protein</fullName>
    </submittedName>
</protein>
<name>A0A1H7W3V4_9ACTN</name>
<dbReference type="EMBL" id="FOBF01000010">
    <property type="protein sequence ID" value="SEM15769.1"/>
    <property type="molecule type" value="Genomic_DNA"/>
</dbReference>
<keyword evidence="2" id="KW-1185">Reference proteome</keyword>
<dbReference type="Proteomes" id="UP000198953">
    <property type="component" value="Unassembled WGS sequence"/>
</dbReference>
<organism evidence="1 2">
    <name type="scientific">Nonomuraea pusilla</name>
    <dbReference type="NCBI Taxonomy" id="46177"/>
    <lineage>
        <taxon>Bacteria</taxon>
        <taxon>Bacillati</taxon>
        <taxon>Actinomycetota</taxon>
        <taxon>Actinomycetes</taxon>
        <taxon>Streptosporangiales</taxon>
        <taxon>Streptosporangiaceae</taxon>
        <taxon>Nonomuraea</taxon>
    </lineage>
</organism>
<evidence type="ECO:0000313" key="2">
    <source>
        <dbReference type="Proteomes" id="UP000198953"/>
    </source>
</evidence>
<accession>A0A1H7W3V4</accession>
<dbReference type="AlphaFoldDB" id="A0A1H7W3V4"/>
<reference evidence="1 2" key="1">
    <citation type="submission" date="2016-10" db="EMBL/GenBank/DDBJ databases">
        <authorList>
            <person name="de Groot N.N."/>
        </authorList>
    </citation>
    <scope>NUCLEOTIDE SEQUENCE [LARGE SCALE GENOMIC DNA]</scope>
    <source>
        <strain evidence="1 2">DSM 43357</strain>
    </source>
</reference>